<dbReference type="GeneID" id="56076614"/>
<dbReference type="PANTHER" id="PTHR11839:SF18">
    <property type="entry name" value="NUDIX HYDROLASE DOMAIN-CONTAINING PROTEIN"/>
    <property type="match status" value="1"/>
</dbReference>
<dbReference type="GO" id="GO:0006753">
    <property type="term" value="P:nucleoside phosphate metabolic process"/>
    <property type="evidence" value="ECO:0007669"/>
    <property type="project" value="TreeGrafter"/>
</dbReference>
<evidence type="ECO:0000256" key="2">
    <source>
        <dbReference type="ARBA" id="ARBA00022801"/>
    </source>
</evidence>
<dbReference type="KEGG" id="hrr:HZS55_02085"/>
<keyword evidence="6" id="KW-1185">Reference proteome</keyword>
<reference evidence="5 6" key="1">
    <citation type="submission" date="2020-07" db="EMBL/GenBank/DDBJ databases">
        <title>Halosimplex pelagicum sp. nov. and Halosimplex rubrum sp. nov., isolated from salted brown alga Laminaria, and emended description of the genus Halosimplex.</title>
        <authorList>
            <person name="Cui H."/>
        </authorList>
    </citation>
    <scope>NUCLEOTIDE SEQUENCE [LARGE SCALE GENOMIC DNA]</scope>
    <source>
        <strain evidence="5 6">R27</strain>
    </source>
</reference>
<evidence type="ECO:0000259" key="4">
    <source>
        <dbReference type="PROSITE" id="PS51462"/>
    </source>
</evidence>
<feature type="domain" description="Nudix hydrolase" evidence="4">
    <location>
        <begin position="62"/>
        <end position="189"/>
    </location>
</feature>
<feature type="compositionally biased region" description="Basic and acidic residues" evidence="3">
    <location>
        <begin position="15"/>
        <end position="28"/>
    </location>
</feature>
<feature type="region of interest" description="Disordered" evidence="3">
    <location>
        <begin position="1"/>
        <end position="28"/>
    </location>
</feature>
<dbReference type="RefSeq" id="WP_179910108.1">
    <property type="nucleotide sequence ID" value="NZ_CP058910.1"/>
</dbReference>
<dbReference type="InterPro" id="IPR015797">
    <property type="entry name" value="NUDIX_hydrolase-like_dom_sf"/>
</dbReference>
<dbReference type="EMBL" id="CP058910">
    <property type="protein sequence ID" value="QLH76165.1"/>
    <property type="molecule type" value="Genomic_DNA"/>
</dbReference>
<protein>
    <submittedName>
        <fullName evidence="5">NUDIX hydrolase</fullName>
    </submittedName>
</protein>
<dbReference type="InterPro" id="IPR020476">
    <property type="entry name" value="Nudix_hydrolase"/>
</dbReference>
<comment type="cofactor">
    <cofactor evidence="1">
        <name>Mg(2+)</name>
        <dbReference type="ChEBI" id="CHEBI:18420"/>
    </cofactor>
</comment>
<dbReference type="InterPro" id="IPR020084">
    <property type="entry name" value="NUDIX_hydrolase_CS"/>
</dbReference>
<feature type="compositionally biased region" description="Acidic residues" evidence="3">
    <location>
        <begin position="1"/>
        <end position="13"/>
    </location>
</feature>
<evidence type="ECO:0000313" key="6">
    <source>
        <dbReference type="Proteomes" id="UP000509667"/>
    </source>
</evidence>
<accession>A0A7D5P2X8</accession>
<evidence type="ECO:0000313" key="5">
    <source>
        <dbReference type="EMBL" id="QLH76165.1"/>
    </source>
</evidence>
<dbReference type="PRINTS" id="PR00502">
    <property type="entry name" value="NUDIXFAMILY"/>
</dbReference>
<organism evidence="5 6">
    <name type="scientific">Halosimplex rubrum</name>
    <dbReference type="NCBI Taxonomy" id="869889"/>
    <lineage>
        <taxon>Archaea</taxon>
        <taxon>Methanobacteriati</taxon>
        <taxon>Methanobacteriota</taxon>
        <taxon>Stenosarchaea group</taxon>
        <taxon>Halobacteria</taxon>
        <taxon>Halobacteriales</taxon>
        <taxon>Haloarculaceae</taxon>
        <taxon>Halosimplex</taxon>
    </lineage>
</organism>
<dbReference type="Pfam" id="PF00293">
    <property type="entry name" value="NUDIX"/>
    <property type="match status" value="1"/>
</dbReference>
<dbReference type="AlphaFoldDB" id="A0A7D5P2X8"/>
<dbReference type="CDD" id="cd03424">
    <property type="entry name" value="NUDIX_ADPRase_Nudt5_UGPPase_Nudt14"/>
    <property type="match status" value="1"/>
</dbReference>
<dbReference type="InterPro" id="IPR000086">
    <property type="entry name" value="NUDIX_hydrolase_dom"/>
</dbReference>
<dbReference type="PROSITE" id="PS00893">
    <property type="entry name" value="NUDIX_BOX"/>
    <property type="match status" value="1"/>
</dbReference>
<dbReference type="OrthoDB" id="40462at2157"/>
<evidence type="ECO:0000256" key="1">
    <source>
        <dbReference type="ARBA" id="ARBA00001946"/>
    </source>
</evidence>
<keyword evidence="2 5" id="KW-0378">Hydrolase</keyword>
<proteinExistence type="predicted"/>
<dbReference type="Gene3D" id="3.90.79.10">
    <property type="entry name" value="Nucleoside Triphosphate Pyrophosphohydrolase"/>
    <property type="match status" value="1"/>
</dbReference>
<dbReference type="PANTHER" id="PTHR11839">
    <property type="entry name" value="UDP/ADP-SUGAR PYROPHOSPHATASE"/>
    <property type="match status" value="1"/>
</dbReference>
<name>A0A7D5P2X8_9EURY</name>
<evidence type="ECO:0000256" key="3">
    <source>
        <dbReference type="SAM" id="MobiDB-lite"/>
    </source>
</evidence>
<dbReference type="SUPFAM" id="SSF55811">
    <property type="entry name" value="Nudix"/>
    <property type="match status" value="1"/>
</dbReference>
<dbReference type="GO" id="GO:0016462">
    <property type="term" value="F:pyrophosphatase activity"/>
    <property type="evidence" value="ECO:0007669"/>
    <property type="project" value="UniProtKB-ARBA"/>
</dbReference>
<dbReference type="GO" id="GO:0019693">
    <property type="term" value="P:ribose phosphate metabolic process"/>
    <property type="evidence" value="ECO:0007669"/>
    <property type="project" value="TreeGrafter"/>
</dbReference>
<dbReference type="Proteomes" id="UP000509667">
    <property type="component" value="Chromosome"/>
</dbReference>
<sequence>MSGDDDPGADSADETGTHPWEREDPAWPVHGREVVWETDFFEAGQDVVERPTGERAEYYWLEPGDAAVVVAFTDDEEVVVVEQYRPRLRRYSLGLPGGGVEAGEDPAVAAARELREETGFVAGDLRKLDAYVPTPWTRYTRHVFVATDLDRGERDLDDAEFVEWETVPADEAVGRLREREGPANGISLLPLLLAREEGHL</sequence>
<gene>
    <name evidence="5" type="ORF">HZS55_02085</name>
</gene>
<dbReference type="PROSITE" id="PS51462">
    <property type="entry name" value="NUDIX"/>
    <property type="match status" value="1"/>
</dbReference>